<feature type="non-terminal residue" evidence="1">
    <location>
        <position position="133"/>
    </location>
</feature>
<reference evidence="1 2" key="1">
    <citation type="journal article" date="2021" name="Sci. Rep.">
        <title>Genome sequencing of the multicellular alga Astrephomene provides insights into convergent evolution of germ-soma differentiation.</title>
        <authorList>
            <person name="Yamashita S."/>
            <person name="Yamamoto K."/>
            <person name="Matsuzaki R."/>
            <person name="Suzuki S."/>
            <person name="Yamaguchi H."/>
            <person name="Hirooka S."/>
            <person name="Minakuchi Y."/>
            <person name="Miyagishima S."/>
            <person name="Kawachi M."/>
            <person name="Toyoda A."/>
            <person name="Nozaki H."/>
        </authorList>
    </citation>
    <scope>NUCLEOTIDE SEQUENCE [LARGE SCALE GENOMIC DNA]</scope>
    <source>
        <strain evidence="1 2">NIES-4017</strain>
    </source>
</reference>
<accession>A0AAD3DMC7</accession>
<evidence type="ECO:0000313" key="1">
    <source>
        <dbReference type="EMBL" id="GFR44515.1"/>
    </source>
</evidence>
<dbReference type="AlphaFoldDB" id="A0AAD3DMC7"/>
<dbReference type="EMBL" id="BMAR01000008">
    <property type="protein sequence ID" value="GFR44515.1"/>
    <property type="molecule type" value="Genomic_DNA"/>
</dbReference>
<comment type="caution">
    <text evidence="1">The sequence shown here is derived from an EMBL/GenBank/DDBJ whole genome shotgun (WGS) entry which is preliminary data.</text>
</comment>
<name>A0AAD3DMC7_9CHLO</name>
<keyword evidence="2" id="KW-1185">Reference proteome</keyword>
<proteinExistence type="predicted"/>
<sequence>AAAAGGAAGGSPARPAFVALVATASCLEDVPLPLGRCFSHTLPLSAPGPQHRELLLRHLLRAAAAATRAVAAAAGGAAATVANGDAASVPLLQQQQQQAGQVLPDGDAAVAAAVEAAVGPLVSRTAGLLPREL</sequence>
<gene>
    <name evidence="1" type="ORF">Agub_g5781</name>
</gene>
<dbReference type="Proteomes" id="UP001054857">
    <property type="component" value="Unassembled WGS sequence"/>
</dbReference>
<feature type="non-terminal residue" evidence="1">
    <location>
        <position position="1"/>
    </location>
</feature>
<organism evidence="1 2">
    <name type="scientific">Astrephomene gubernaculifera</name>
    <dbReference type="NCBI Taxonomy" id="47775"/>
    <lineage>
        <taxon>Eukaryota</taxon>
        <taxon>Viridiplantae</taxon>
        <taxon>Chlorophyta</taxon>
        <taxon>core chlorophytes</taxon>
        <taxon>Chlorophyceae</taxon>
        <taxon>CS clade</taxon>
        <taxon>Chlamydomonadales</taxon>
        <taxon>Astrephomenaceae</taxon>
        <taxon>Astrephomene</taxon>
    </lineage>
</organism>
<evidence type="ECO:0000313" key="2">
    <source>
        <dbReference type="Proteomes" id="UP001054857"/>
    </source>
</evidence>
<protein>
    <submittedName>
        <fullName evidence="1">Uncharacterized protein</fullName>
    </submittedName>
</protein>